<dbReference type="KEGG" id="stac:ABII15_36190"/>
<dbReference type="RefSeq" id="WP_353946513.1">
    <property type="nucleotide sequence ID" value="NZ_CP159534.1"/>
</dbReference>
<sequence length="180" mass="19157">MALVVRLNTAEIDRRQREGVAPLLDMPVLDALMQLPAGLPVSASSLSSQERKLLGHCPAGAVRRQGGMLVRHAVRPLRVDAAVVRSPRPTMDSLRRAGRFGAYSATSVWLDGPVEGAELLVMEAAVYGIGVVQGQAGEAPDLLVAPRGLPQPRHTAAGWLLAEQVFSELAGSDRVPESTR</sequence>
<dbReference type="EMBL" id="CP159534">
    <property type="protein sequence ID" value="XCJ75079.1"/>
    <property type="molecule type" value="Genomic_DNA"/>
</dbReference>
<protein>
    <submittedName>
        <fullName evidence="1">Uncharacterized protein</fullName>
    </submittedName>
</protein>
<name>A0AAU8J4W9_9ACTN</name>
<reference evidence="1" key="1">
    <citation type="submission" date="2024-06" db="EMBL/GenBank/DDBJ databases">
        <title>Streptomyces sp. strain HUAS MG91 genome sequences.</title>
        <authorList>
            <person name="Mo P."/>
        </authorList>
    </citation>
    <scope>NUCLEOTIDE SEQUENCE</scope>
    <source>
        <strain evidence="1">HUAS MG91</strain>
    </source>
</reference>
<evidence type="ECO:0000313" key="1">
    <source>
        <dbReference type="EMBL" id="XCJ75079.1"/>
    </source>
</evidence>
<accession>A0AAU8J4W9</accession>
<proteinExistence type="predicted"/>
<dbReference type="AlphaFoldDB" id="A0AAU8J4W9"/>
<gene>
    <name evidence="1" type="ORF">ABII15_36190</name>
</gene>
<organism evidence="1">
    <name type="scientific">Streptomyces tabacisoli</name>
    <dbReference type="NCBI Taxonomy" id="3156398"/>
    <lineage>
        <taxon>Bacteria</taxon>
        <taxon>Bacillati</taxon>
        <taxon>Actinomycetota</taxon>
        <taxon>Actinomycetes</taxon>
        <taxon>Kitasatosporales</taxon>
        <taxon>Streptomycetaceae</taxon>
        <taxon>Streptomyces</taxon>
    </lineage>
</organism>